<protein>
    <recommendedName>
        <fullName evidence="6">Zn(2)-C6 fungal-type domain-containing protein</fullName>
    </recommendedName>
</protein>
<keyword evidence="8" id="KW-1185">Reference proteome</keyword>
<feature type="region of interest" description="Disordered" evidence="4">
    <location>
        <begin position="763"/>
        <end position="810"/>
    </location>
</feature>
<dbReference type="Pfam" id="PF04082">
    <property type="entry name" value="Fungal_trans"/>
    <property type="match status" value="2"/>
</dbReference>
<feature type="region of interest" description="Disordered" evidence="4">
    <location>
        <begin position="872"/>
        <end position="901"/>
    </location>
</feature>
<evidence type="ECO:0000259" key="6">
    <source>
        <dbReference type="PROSITE" id="PS50048"/>
    </source>
</evidence>
<feature type="region of interest" description="Disordered" evidence="4">
    <location>
        <begin position="28"/>
        <end position="47"/>
    </location>
</feature>
<dbReference type="EMBL" id="DF849399">
    <property type="protein sequence ID" value="GAT57153.1"/>
    <property type="molecule type" value="Genomic_DNA"/>
</dbReference>
<organism evidence="7 8">
    <name type="scientific">Mycena chlorophos</name>
    <name type="common">Agaric fungus</name>
    <name type="synonym">Agaricus chlorophos</name>
    <dbReference type="NCBI Taxonomy" id="658473"/>
    <lineage>
        <taxon>Eukaryota</taxon>
        <taxon>Fungi</taxon>
        <taxon>Dikarya</taxon>
        <taxon>Basidiomycota</taxon>
        <taxon>Agaricomycotina</taxon>
        <taxon>Agaricomycetes</taxon>
        <taxon>Agaricomycetidae</taxon>
        <taxon>Agaricales</taxon>
        <taxon>Marasmiineae</taxon>
        <taxon>Mycenaceae</taxon>
        <taxon>Mycena</taxon>
    </lineage>
</organism>
<keyword evidence="2" id="KW-0539">Nucleus</keyword>
<dbReference type="SUPFAM" id="SSF57701">
    <property type="entry name" value="Zn2/Cys6 DNA-binding domain"/>
    <property type="match status" value="2"/>
</dbReference>
<dbReference type="PANTHER" id="PTHR46910">
    <property type="entry name" value="TRANSCRIPTION FACTOR PDR1"/>
    <property type="match status" value="1"/>
</dbReference>
<dbReference type="PANTHER" id="PTHR46910:SF38">
    <property type="entry name" value="ZN(2)-C6 FUNGAL-TYPE DOMAIN-CONTAINING PROTEIN"/>
    <property type="match status" value="1"/>
</dbReference>
<evidence type="ECO:0000256" key="3">
    <source>
        <dbReference type="SAM" id="Coils"/>
    </source>
</evidence>
<evidence type="ECO:0000256" key="4">
    <source>
        <dbReference type="SAM" id="MobiDB-lite"/>
    </source>
</evidence>
<dbReference type="InterPro" id="IPR001138">
    <property type="entry name" value="Zn2Cys6_DnaBD"/>
</dbReference>
<name>A0ABQ0M1A1_MYCCL</name>
<feature type="compositionally biased region" description="Low complexity" evidence="4">
    <location>
        <begin position="773"/>
        <end position="791"/>
    </location>
</feature>
<dbReference type="Pfam" id="PF00172">
    <property type="entry name" value="Zn_clus"/>
    <property type="match status" value="1"/>
</dbReference>
<evidence type="ECO:0000313" key="8">
    <source>
        <dbReference type="Proteomes" id="UP000815677"/>
    </source>
</evidence>
<dbReference type="CDD" id="cd12148">
    <property type="entry name" value="fungal_TF_MHR"/>
    <property type="match status" value="2"/>
</dbReference>
<gene>
    <name evidence="7" type="ORF">MCHLO_13724</name>
</gene>
<dbReference type="InterPro" id="IPR036864">
    <property type="entry name" value="Zn2-C6_fun-type_DNA-bd_sf"/>
</dbReference>
<keyword evidence="5" id="KW-0812">Transmembrane</keyword>
<dbReference type="InterPro" id="IPR007219">
    <property type="entry name" value="XnlR_reg_dom"/>
</dbReference>
<feature type="domain" description="Zn(2)-C6 fungal-type" evidence="6">
    <location>
        <begin position="125"/>
        <end position="158"/>
    </location>
</feature>
<dbReference type="Gene3D" id="4.10.240.10">
    <property type="entry name" value="Zn(2)-C6 fungal-type DNA-binding domain"/>
    <property type="match status" value="2"/>
</dbReference>
<evidence type="ECO:0000313" key="7">
    <source>
        <dbReference type="EMBL" id="GAT57153.1"/>
    </source>
</evidence>
<keyword evidence="5" id="KW-0472">Membrane</keyword>
<keyword evidence="1" id="KW-0479">Metal-binding</keyword>
<feature type="region of interest" description="Disordered" evidence="4">
    <location>
        <begin position="97"/>
        <end position="122"/>
    </location>
</feature>
<evidence type="ECO:0000256" key="1">
    <source>
        <dbReference type="ARBA" id="ARBA00022723"/>
    </source>
</evidence>
<evidence type="ECO:0000256" key="5">
    <source>
        <dbReference type="SAM" id="Phobius"/>
    </source>
</evidence>
<dbReference type="PROSITE" id="PS50048">
    <property type="entry name" value="ZN2_CY6_FUNGAL_2"/>
    <property type="match status" value="1"/>
</dbReference>
<keyword evidence="3" id="KW-0175">Coiled coil</keyword>
<feature type="region of interest" description="Disordered" evidence="4">
    <location>
        <begin position="1203"/>
        <end position="1228"/>
    </location>
</feature>
<dbReference type="SMART" id="SM00066">
    <property type="entry name" value="GAL4"/>
    <property type="match status" value="2"/>
</dbReference>
<reference evidence="7" key="1">
    <citation type="submission" date="2014-09" db="EMBL/GenBank/DDBJ databases">
        <title>Genome sequence of the luminous mushroom Mycena chlorophos for searching fungal bioluminescence genes.</title>
        <authorList>
            <person name="Tanaka Y."/>
            <person name="Kasuga D."/>
            <person name="Oba Y."/>
            <person name="Hase S."/>
            <person name="Sato K."/>
            <person name="Oba Y."/>
            <person name="Sakakibara Y."/>
        </authorList>
    </citation>
    <scope>NUCLEOTIDE SEQUENCE</scope>
</reference>
<evidence type="ECO:0000256" key="2">
    <source>
        <dbReference type="ARBA" id="ARBA00023242"/>
    </source>
</evidence>
<proteinExistence type="predicted"/>
<dbReference type="SMART" id="SM00906">
    <property type="entry name" value="Fungal_trans"/>
    <property type="match status" value="2"/>
</dbReference>
<dbReference type="Proteomes" id="UP000815677">
    <property type="component" value="Unassembled WGS sequence"/>
</dbReference>
<keyword evidence="5" id="KW-1133">Transmembrane helix</keyword>
<accession>A0ABQ0M1A1</accession>
<feature type="coiled-coil region" evidence="3">
    <location>
        <begin position="173"/>
        <end position="200"/>
    </location>
</feature>
<dbReference type="InterPro" id="IPR050987">
    <property type="entry name" value="AtrR-like"/>
</dbReference>
<feature type="coiled-coil region" evidence="3">
    <location>
        <begin position="964"/>
        <end position="991"/>
    </location>
</feature>
<feature type="transmembrane region" description="Helical" evidence="5">
    <location>
        <begin position="1509"/>
        <end position="1529"/>
    </location>
</feature>
<feature type="compositionally biased region" description="Polar residues" evidence="4">
    <location>
        <begin position="1204"/>
        <end position="1216"/>
    </location>
</feature>
<dbReference type="CDD" id="cd00067">
    <property type="entry name" value="GAL4"/>
    <property type="match status" value="1"/>
</dbReference>
<sequence>MSRRRLLLYHPDSLLLLNATRSTIIITEQSIPPSRPGEDASPAADAYHGNSGVAEAVAVDMDSETTALWGNAPSGRGRVNPKTTCFFPSPAALAMSGYRPSSVQSSSDDEDSGPRVKKPRRLGPACDLCRRRKIRCNATPNIPGSCSNCLDADSPCTFLKLTAKRTTSRSPQVASLQTRLESAEEKIAQLRAELAAVQSNKESTPHYTSMLDGSLQMLRTSLQTLIQPPAPPTQDDLGHVGLLERLQKMHIGMPKDLRFVGPSSGFQLVNAAFDLKEDAITRGMDAGVAPRLMHRRVAYWTPDPWRYSSLRTQALTFPPMPLMQELIELFFTHVNVYLPILHRPTFEKAVSEVLFLKDDSFAAVVLLVCAVASRWHPDPQIGAPGGTGLGNDDIYGPGYVSPPLAYTTHAVPGPILATAVEMEGLECGWAWFAQVAPDAKHIFQKPTLFDLQYFPLAAQFMERSGSPHVAWNLIGAALRLMQDLGIHRRSSVVQTPTVESEGFKRVFWVLLYQDRMYSAGMGRSCMLQYEDFDIDPPIECDDEYWTHPTHPFQQPASLPSRITFFNKIMELTHILAASSKLIYSLSKAKKVYLGYGDRWEETVVAELNSALNTWRDSVPDHLIWDPQRADHVFFNQSAALQCAFTHVEIFIHRPFIPMMRTTPTTLPALAICTQAARACANVADVMREREGDVPVMFNFSAMLAATMILLLNLWTAKRAGNTAEVMRELPYIEKCKAAIKLAEGRWKRAGALWDVLEELSSVGRTTHTRDSKSPATSAATPSSSASGSAPAPLDPGVFTPSQPYDEQYPPPVDIDIDMLFNIDPEIMTLWTHAPSAAISSPDWGSNLAVGQSHTSSRESPKSVLLLAVMSAPSVSSPDSDDEVVGSPSTTASKKTRRPGPACDVCRRKKNVCQHRKFFAAGLTPYAGDASAENGFRCSTCLELNVACGFQPAPKRSGTTNRVHNSVLETRLEEAERKIQQLRLELAASQQANHSTPGYAPTLDGSLHMLRTQLHTLIQPQPPPTDEDLEHLELVKKFSQMNTGTPIAKQKLGFVGQSAGLALVHAAFDLKADVSAREQLHALETGNNIPVPLLWTRRRPAYWTIEPWKQAPRRMHALHFPPLLLMNQLIDFYFVHVNMYLPLLHRPTFEKEVRDGLFLQDDSFAATLLLVCAIGSRWHPDPLMGAPGGTGLGQDDIYGPGLVSPATSSGATTSDLPSSADGPFPGDPTWNDDAPGLSCGWAWFAQVSPDLKQSVFLDKPGLYDLQYYALAAQFLQGAESPHIAWNIIGTALRLAQDMGIHRRSARDSQPPNAKREKYKRVFWVLLYHDRIMSCGLGRPCTLHYEDFDAELPIECDDEYWAHPTRPFSQPAGIPSRISFFNRLVELNNILAASLKLVYSLSKSRNVLLGYGDRWEETVVAELDSALNTWRDRVPEHLRWDPKKTVDVFFDQSVALYCSFHHVELFIHRPFIPVIRKTPTALPALAICTQAARACANIVDIQRLRKGNVPVVFNFYPMFSAAVILLINIWIAKRAGRTAEVARELEYVYKFVRVIKVVDGRWKRTGMLLDVMLELASIEQPIPGSSCDGPSPTESAPASDIYNGPSHRNWFEQPFSPSSDQDAFGSLSFSSTSDSGSAMSLDMDAQMMAMWANAPGGLETDKWDQFIIGLNGQPKFGPTEYGTDWN</sequence>
<dbReference type="PROSITE" id="PS00463">
    <property type="entry name" value="ZN2_CY6_FUNGAL_1"/>
    <property type="match status" value="1"/>
</dbReference>